<keyword evidence="5" id="KW-0866">Nonsense-mediated mRNA decay</keyword>
<feature type="domain" description="mRNA-decapping enzyme C-terminal" evidence="7">
    <location>
        <begin position="483"/>
        <end position="521"/>
    </location>
</feature>
<keyword evidence="4" id="KW-0507">mRNA processing</keyword>
<dbReference type="Gene3D" id="2.30.29.30">
    <property type="entry name" value="Pleckstrin-homology domain (PH domain)/Phosphotyrosine-binding domain (PTB)"/>
    <property type="match status" value="1"/>
</dbReference>
<dbReference type="InterPro" id="IPR010334">
    <property type="entry name" value="Dcp1"/>
</dbReference>
<feature type="compositionally biased region" description="Polar residues" evidence="6">
    <location>
        <begin position="258"/>
        <end position="274"/>
    </location>
</feature>
<comment type="subcellular location">
    <subcellularLocation>
        <location evidence="1">Cytoplasm</location>
    </subcellularLocation>
</comment>
<name>A0AA85JXP9_TRIRE</name>
<dbReference type="InterPro" id="IPR031953">
    <property type="entry name" value="mRNA_decap_C"/>
</dbReference>
<dbReference type="SUPFAM" id="SSF50729">
    <property type="entry name" value="PH domain-like"/>
    <property type="match status" value="1"/>
</dbReference>
<dbReference type="Pfam" id="PF06058">
    <property type="entry name" value="DCP1"/>
    <property type="match status" value="1"/>
</dbReference>
<dbReference type="GO" id="GO:0000932">
    <property type="term" value="C:P-body"/>
    <property type="evidence" value="ECO:0007669"/>
    <property type="project" value="TreeGrafter"/>
</dbReference>
<evidence type="ECO:0000256" key="2">
    <source>
        <dbReference type="ARBA" id="ARBA00008778"/>
    </source>
</evidence>
<dbReference type="Gene3D" id="6.10.140.2030">
    <property type="match status" value="1"/>
</dbReference>
<organism evidence="8 9">
    <name type="scientific">Trichobilharzia regenti</name>
    <name type="common">Nasal bird schistosome</name>
    <dbReference type="NCBI Taxonomy" id="157069"/>
    <lineage>
        <taxon>Eukaryota</taxon>
        <taxon>Metazoa</taxon>
        <taxon>Spiralia</taxon>
        <taxon>Lophotrochozoa</taxon>
        <taxon>Platyhelminthes</taxon>
        <taxon>Trematoda</taxon>
        <taxon>Digenea</taxon>
        <taxon>Strigeidida</taxon>
        <taxon>Schistosomatoidea</taxon>
        <taxon>Schistosomatidae</taxon>
        <taxon>Trichobilharzia</taxon>
    </lineage>
</organism>
<evidence type="ECO:0000256" key="6">
    <source>
        <dbReference type="SAM" id="MobiDB-lite"/>
    </source>
</evidence>
<protein>
    <recommendedName>
        <fullName evidence="7">mRNA-decapping enzyme C-terminal domain-containing protein</fullName>
    </recommendedName>
</protein>
<feature type="compositionally biased region" description="Polar residues" evidence="6">
    <location>
        <begin position="403"/>
        <end position="417"/>
    </location>
</feature>
<reference evidence="8" key="1">
    <citation type="submission" date="2022-06" db="EMBL/GenBank/DDBJ databases">
        <authorList>
            <person name="Berger JAMES D."/>
            <person name="Berger JAMES D."/>
        </authorList>
    </citation>
    <scope>NUCLEOTIDE SEQUENCE [LARGE SCALE GENOMIC DNA]</scope>
</reference>
<evidence type="ECO:0000256" key="1">
    <source>
        <dbReference type="ARBA" id="ARBA00004496"/>
    </source>
</evidence>
<dbReference type="GO" id="GO:0000290">
    <property type="term" value="P:deadenylation-dependent decapping of nuclear-transcribed mRNA"/>
    <property type="evidence" value="ECO:0007669"/>
    <property type="project" value="InterPro"/>
</dbReference>
<feature type="region of interest" description="Disordered" evidence="6">
    <location>
        <begin position="364"/>
        <end position="417"/>
    </location>
</feature>
<dbReference type="WBParaSite" id="TREG1_49170.4">
    <property type="protein sequence ID" value="TREG1_49170.4"/>
    <property type="gene ID" value="TREG1_49170"/>
</dbReference>
<dbReference type="Pfam" id="PF16741">
    <property type="entry name" value="mRNA_decap_C"/>
    <property type="match status" value="1"/>
</dbReference>
<dbReference type="GO" id="GO:0000184">
    <property type="term" value="P:nuclear-transcribed mRNA catabolic process, nonsense-mediated decay"/>
    <property type="evidence" value="ECO:0007669"/>
    <property type="project" value="UniProtKB-KW"/>
</dbReference>
<accession>A0AA85JXP9</accession>
<dbReference type="PANTHER" id="PTHR16290">
    <property type="entry name" value="TRANSCRIPTION FACTOR SMIF DECAPPING ENZYME DCP1"/>
    <property type="match status" value="1"/>
</dbReference>
<feature type="region of interest" description="Disordered" evidence="6">
    <location>
        <begin position="245"/>
        <end position="276"/>
    </location>
</feature>
<comment type="similarity">
    <text evidence="2">Belongs to the DCP1 family.</text>
</comment>
<evidence type="ECO:0000313" key="9">
    <source>
        <dbReference type="WBParaSite" id="TREG1_49170.4"/>
    </source>
</evidence>
<sequence length="522" mass="58375">MSVEDNLNVLVIQTYDKYCTQILDKSSSAHVYSFQSDKNTWAKTKTGGVFFLYKRSKVPFFAFMILNRKSPTANQMELVTSSLQLQLHTPFLLYKTVTGKIYSIWFYSAKDCERIAEKLGKLVFDAGGLGLRVAQPDRSKNSVVNTRESPETVTKGLNQLMDFVRASNESNKTNPLQPSKLHDNNNSNVHNHSEGPSIFDMLHKAEADFNSGASGNRTASQTELTVDDELQRFRTACNLPVTNGNNSCNEYSKPVANGVSSNKKNKPGTGSSHPVNHISVVELEEKLLQEHISAPKSVNQLISLSKLSNELKAATLTDDSSTDDQGLSHASASESPAHRHQARRDGHLDRNRRLLSDDAGYIDDMESESNQDRNLPKSYGVGLRKQRRHLRHQQDNLSDEMISPSNSRLTSRNKSTDNKSICDTIIGEEILVTPDMLTNHPSSILSAFDRELKRDKHALGSSGSFQENKTPTISTERALSSECLTKDQLKETLIHLLQTDDDFVHRIHTGYVSVLERRLSRN</sequence>
<dbReference type="InterPro" id="IPR011993">
    <property type="entry name" value="PH-like_dom_sf"/>
</dbReference>
<dbReference type="PANTHER" id="PTHR16290:SF0">
    <property type="entry name" value="DECAPPING PROTEIN 1, ISOFORM A"/>
    <property type="match status" value="1"/>
</dbReference>
<dbReference type="AlphaFoldDB" id="A0AA85JXP9"/>
<dbReference type="CDD" id="cd13182">
    <property type="entry name" value="EVH1-like_Dcp1"/>
    <property type="match status" value="1"/>
</dbReference>
<feature type="region of interest" description="Disordered" evidence="6">
    <location>
        <begin position="316"/>
        <end position="352"/>
    </location>
</feature>
<reference evidence="9" key="2">
    <citation type="submission" date="2023-11" db="UniProtKB">
        <authorList>
            <consortium name="WormBaseParasite"/>
        </authorList>
    </citation>
    <scope>IDENTIFICATION</scope>
</reference>
<proteinExistence type="inferred from homology"/>
<evidence type="ECO:0000256" key="3">
    <source>
        <dbReference type="ARBA" id="ARBA00022490"/>
    </source>
</evidence>
<dbReference type="GO" id="GO:0003729">
    <property type="term" value="F:mRNA binding"/>
    <property type="evidence" value="ECO:0007669"/>
    <property type="project" value="TreeGrafter"/>
</dbReference>
<dbReference type="Proteomes" id="UP000050795">
    <property type="component" value="Unassembled WGS sequence"/>
</dbReference>
<evidence type="ECO:0000259" key="7">
    <source>
        <dbReference type="Pfam" id="PF16741"/>
    </source>
</evidence>
<evidence type="ECO:0000256" key="4">
    <source>
        <dbReference type="ARBA" id="ARBA00022664"/>
    </source>
</evidence>
<dbReference type="GO" id="GO:0031087">
    <property type="term" value="P:deadenylation-independent decapping of nuclear-transcribed mRNA"/>
    <property type="evidence" value="ECO:0007669"/>
    <property type="project" value="TreeGrafter"/>
</dbReference>
<dbReference type="GO" id="GO:0008047">
    <property type="term" value="F:enzyme activator activity"/>
    <property type="evidence" value="ECO:0007669"/>
    <property type="project" value="InterPro"/>
</dbReference>
<keyword evidence="3" id="KW-0963">Cytoplasm</keyword>
<evidence type="ECO:0000256" key="5">
    <source>
        <dbReference type="ARBA" id="ARBA00023161"/>
    </source>
</evidence>
<feature type="compositionally biased region" description="Basic and acidic residues" evidence="6">
    <location>
        <begin position="343"/>
        <end position="352"/>
    </location>
</feature>
<evidence type="ECO:0000313" key="8">
    <source>
        <dbReference type="Proteomes" id="UP000050795"/>
    </source>
</evidence>
<dbReference type="GO" id="GO:0006397">
    <property type="term" value="P:mRNA processing"/>
    <property type="evidence" value="ECO:0007669"/>
    <property type="project" value="UniProtKB-KW"/>
</dbReference>
<keyword evidence="8" id="KW-1185">Reference proteome</keyword>